<dbReference type="SUPFAM" id="SSF56349">
    <property type="entry name" value="DNA breaking-rejoining enzymes"/>
    <property type="match status" value="1"/>
</dbReference>
<proteinExistence type="inferred from homology"/>
<reference evidence="6 7" key="1">
    <citation type="submission" date="2019-12" db="EMBL/GenBank/DDBJ databases">
        <title>Whole genome sequences of Lactococcus raffinolactis strains isolated from sewage.</title>
        <authorList>
            <person name="Ybazeta G."/>
            <person name="Ross M."/>
            <person name="Brabant-Kirwan D."/>
            <person name="Saleh M."/>
            <person name="Dillon J.A."/>
            <person name="Splinter K."/>
            <person name="Nokhbeh R."/>
        </authorList>
    </citation>
    <scope>NUCLEOTIDE SEQUENCE [LARGE SCALE GENOMIC DNA]</scope>
    <source>
        <strain evidence="6 7">Lr_19_5</strain>
    </source>
</reference>
<dbReference type="InterPro" id="IPR004107">
    <property type="entry name" value="Integrase_SAM-like_N"/>
</dbReference>
<dbReference type="PROSITE" id="PS51898">
    <property type="entry name" value="TYR_RECOMBINASE"/>
    <property type="match status" value="1"/>
</dbReference>
<dbReference type="Gene3D" id="1.10.443.10">
    <property type="entry name" value="Intergrase catalytic core"/>
    <property type="match status" value="1"/>
</dbReference>
<gene>
    <name evidence="6" type="ORF">GU336_11140</name>
</gene>
<comment type="similarity">
    <text evidence="1">Belongs to the 'phage' integrase family.</text>
</comment>
<dbReference type="GO" id="GO:0015074">
    <property type="term" value="P:DNA integration"/>
    <property type="evidence" value="ECO:0007669"/>
    <property type="project" value="UniProtKB-KW"/>
</dbReference>
<evidence type="ECO:0000256" key="4">
    <source>
        <dbReference type="ARBA" id="ARBA00023172"/>
    </source>
</evidence>
<dbReference type="CDD" id="cd01189">
    <property type="entry name" value="INT_ICEBs1_C_like"/>
    <property type="match status" value="1"/>
</dbReference>
<organism evidence="6 7">
    <name type="scientific">Pseudolactococcus raffinolactis</name>
    <dbReference type="NCBI Taxonomy" id="1366"/>
    <lineage>
        <taxon>Bacteria</taxon>
        <taxon>Bacillati</taxon>
        <taxon>Bacillota</taxon>
        <taxon>Bacilli</taxon>
        <taxon>Lactobacillales</taxon>
        <taxon>Streptococcaceae</taxon>
        <taxon>Pseudolactococcus</taxon>
    </lineage>
</organism>
<dbReference type="InterPro" id="IPR050090">
    <property type="entry name" value="Tyrosine_recombinase_XerCD"/>
</dbReference>
<dbReference type="GO" id="GO:0006310">
    <property type="term" value="P:DNA recombination"/>
    <property type="evidence" value="ECO:0007669"/>
    <property type="project" value="UniProtKB-KW"/>
</dbReference>
<keyword evidence="4" id="KW-0233">DNA recombination</keyword>
<evidence type="ECO:0000256" key="2">
    <source>
        <dbReference type="ARBA" id="ARBA00022908"/>
    </source>
</evidence>
<accession>A0A6H0UGC5</accession>
<dbReference type="EMBL" id="CP047616">
    <property type="protein sequence ID" value="QIW54648.1"/>
    <property type="molecule type" value="Genomic_DNA"/>
</dbReference>
<dbReference type="InterPro" id="IPR011010">
    <property type="entry name" value="DNA_brk_join_enz"/>
</dbReference>
<evidence type="ECO:0000256" key="3">
    <source>
        <dbReference type="ARBA" id="ARBA00023125"/>
    </source>
</evidence>
<evidence type="ECO:0000256" key="1">
    <source>
        <dbReference type="ARBA" id="ARBA00008857"/>
    </source>
</evidence>
<dbReference type="InterPro" id="IPR002104">
    <property type="entry name" value="Integrase_catalytic"/>
</dbReference>
<dbReference type="Gene3D" id="1.10.150.130">
    <property type="match status" value="1"/>
</dbReference>
<dbReference type="InterPro" id="IPR010998">
    <property type="entry name" value="Integrase_recombinase_N"/>
</dbReference>
<keyword evidence="2" id="KW-0229">DNA integration</keyword>
<evidence type="ECO:0000313" key="7">
    <source>
        <dbReference type="Proteomes" id="UP000501945"/>
    </source>
</evidence>
<evidence type="ECO:0000259" key="5">
    <source>
        <dbReference type="PROSITE" id="PS51898"/>
    </source>
</evidence>
<feature type="domain" description="Tyr recombinase" evidence="5">
    <location>
        <begin position="198"/>
        <end position="409"/>
    </location>
</feature>
<evidence type="ECO:0000313" key="6">
    <source>
        <dbReference type="EMBL" id="QIW54648.1"/>
    </source>
</evidence>
<dbReference type="GO" id="GO:0003677">
    <property type="term" value="F:DNA binding"/>
    <property type="evidence" value="ECO:0007669"/>
    <property type="project" value="UniProtKB-KW"/>
</dbReference>
<name>A0A6H0UGC5_9LACT</name>
<dbReference type="Pfam" id="PF00589">
    <property type="entry name" value="Phage_integrase"/>
    <property type="match status" value="1"/>
</dbReference>
<dbReference type="PANTHER" id="PTHR30349">
    <property type="entry name" value="PHAGE INTEGRASE-RELATED"/>
    <property type="match status" value="1"/>
</dbReference>
<dbReference type="Proteomes" id="UP000501945">
    <property type="component" value="Chromosome"/>
</dbReference>
<dbReference type="InterPro" id="IPR013762">
    <property type="entry name" value="Integrase-like_cat_sf"/>
</dbReference>
<dbReference type="AlphaFoldDB" id="A0A6H0UGC5"/>
<sequence>MQIEVIEYKGSKVKKKIKQNGAISYSQKGVYLGVDVKTGKQVTTTITARTLKELDRKSNRAKLEFEKNGFTKKERIEVHILEDLAEAWYRSYKTLVSSENTLNRVRGYLDNYIIPKFGDFQPQQIDASDVQLWVTEMANNARDAVDKGKLNKKGNAQDFGAMAHKLSDIFDFGITHCNLEKNPVSSIKIPPKPKRNKERVMVLHDEDLAKWLLYLTTLPNTRGNRRFKIICETLLCSALRINELLALKISDLDMEHSEISVSKTLMWKNPDKKLGIKGKVICKPTPKSDAGFRNVSVPLEVLERLKEFHEEMNRYFESHDLPKSELIFPTIYGAFMCDRNEQTTLKKRLIEVGLPDYGFHLFRHTHASMLLNAGANWKELQVRMGHKSITTTMDAYAELAPKRKVEAVNIYNAKMKELKQLC</sequence>
<keyword evidence="3" id="KW-0238">DNA-binding</keyword>
<dbReference type="Pfam" id="PF14659">
    <property type="entry name" value="Phage_int_SAM_3"/>
    <property type="match status" value="1"/>
</dbReference>
<protein>
    <submittedName>
        <fullName evidence="6">Tyrosine-type recombinase/integrase</fullName>
    </submittedName>
</protein>
<dbReference type="RefSeq" id="WP_167839082.1">
    <property type="nucleotide sequence ID" value="NZ_CP047616.1"/>
</dbReference>
<dbReference type="PANTHER" id="PTHR30349:SF64">
    <property type="entry name" value="PROPHAGE INTEGRASE INTD-RELATED"/>
    <property type="match status" value="1"/>
</dbReference>